<evidence type="ECO:0000313" key="2">
    <source>
        <dbReference type="Proteomes" id="UP000325440"/>
    </source>
</evidence>
<dbReference type="EMBL" id="CABPRJ010001014">
    <property type="protein sequence ID" value="VVC34784.1"/>
    <property type="molecule type" value="Genomic_DNA"/>
</dbReference>
<organism evidence="1 2">
    <name type="scientific">Cinara cedri</name>
    <dbReference type="NCBI Taxonomy" id="506608"/>
    <lineage>
        <taxon>Eukaryota</taxon>
        <taxon>Metazoa</taxon>
        <taxon>Ecdysozoa</taxon>
        <taxon>Arthropoda</taxon>
        <taxon>Hexapoda</taxon>
        <taxon>Insecta</taxon>
        <taxon>Pterygota</taxon>
        <taxon>Neoptera</taxon>
        <taxon>Paraneoptera</taxon>
        <taxon>Hemiptera</taxon>
        <taxon>Sternorrhyncha</taxon>
        <taxon>Aphidomorpha</taxon>
        <taxon>Aphidoidea</taxon>
        <taxon>Aphididae</taxon>
        <taxon>Lachninae</taxon>
        <taxon>Cinara</taxon>
    </lineage>
</organism>
<accession>A0A5E4MTG6</accession>
<evidence type="ECO:0000313" key="1">
    <source>
        <dbReference type="EMBL" id="VVC34784.1"/>
    </source>
</evidence>
<proteinExistence type="predicted"/>
<dbReference type="AlphaFoldDB" id="A0A5E4MTG6"/>
<protein>
    <submittedName>
        <fullName evidence="1">Uncharacterized protein</fullName>
    </submittedName>
</protein>
<gene>
    <name evidence="1" type="ORF">CINCED_3A009958</name>
</gene>
<keyword evidence="2" id="KW-1185">Reference proteome</keyword>
<sequence>MLKYTKISLELLTDMLLMFERGIHNGLVQASKRYGKANNYTVEDYNKMKEDSWIINQDCNNLYG</sequence>
<dbReference type="Proteomes" id="UP000325440">
    <property type="component" value="Unassembled WGS sequence"/>
</dbReference>
<reference evidence="1 2" key="1">
    <citation type="submission" date="2019-08" db="EMBL/GenBank/DDBJ databases">
        <authorList>
            <person name="Alioto T."/>
            <person name="Alioto T."/>
            <person name="Gomez Garrido J."/>
        </authorList>
    </citation>
    <scope>NUCLEOTIDE SEQUENCE [LARGE SCALE GENOMIC DNA]</scope>
</reference>
<name>A0A5E4MTG6_9HEMI</name>
<dbReference type="OrthoDB" id="6619746at2759"/>